<evidence type="ECO:0000256" key="2">
    <source>
        <dbReference type="ARBA" id="ARBA00022777"/>
    </source>
</evidence>
<gene>
    <name evidence="7" type="ORF">LR394_09640</name>
</gene>
<keyword evidence="3" id="KW-0902">Two-component regulatory system</keyword>
<keyword evidence="5" id="KW-0812">Transmembrane</keyword>
<reference evidence="7" key="1">
    <citation type="submission" date="2021-11" db="EMBL/GenBank/DDBJ databases">
        <title>Streptomyces corallinus and Kineosporia corallina sp. nov., two new coral-derived marine actinobacteria.</title>
        <authorList>
            <person name="Buangrab K."/>
            <person name="Sutthacheep M."/>
            <person name="Yeemin T."/>
            <person name="Harunari E."/>
            <person name="Igarashi Y."/>
            <person name="Sripreechasak P."/>
            <person name="Kanchanasin P."/>
            <person name="Tanasupawat S."/>
            <person name="Phongsopitanun W."/>
        </authorList>
    </citation>
    <scope>NUCLEOTIDE SEQUENCE</scope>
    <source>
        <strain evidence="7">JCM 31032</strain>
    </source>
</reference>
<dbReference type="InterPro" id="IPR003594">
    <property type="entry name" value="HATPase_dom"/>
</dbReference>
<dbReference type="GO" id="GO:0000160">
    <property type="term" value="P:phosphorelay signal transduction system"/>
    <property type="evidence" value="ECO:0007669"/>
    <property type="project" value="UniProtKB-KW"/>
</dbReference>
<keyword evidence="4" id="KW-0175">Coiled coil</keyword>
<dbReference type="Proteomes" id="UP001138997">
    <property type="component" value="Unassembled WGS sequence"/>
</dbReference>
<evidence type="ECO:0000313" key="7">
    <source>
        <dbReference type="EMBL" id="MCD5311159.1"/>
    </source>
</evidence>
<keyword evidence="8" id="KW-1185">Reference proteome</keyword>
<feature type="domain" description="Histidine kinase/HSP90-like ATPase" evidence="6">
    <location>
        <begin position="288"/>
        <end position="375"/>
    </location>
</feature>
<sequence>MDRIVSLRREPAERGPAELTFVLASRRHAGTLRSLLVALIGVFGVMAAPAGALPLVLVLLTATVALAAFEIMRRSPRTSSLLAVLLAAAICLAQPWTAPIGYDASEWAFNVVAVTAITLQWQWPVRVATPLAALLIAVQWTLGGGQTFLAIRVLVECAVARVGYECLLLLSRRLDRLRLEHDALQRSVALADAQRRQLREQLALLHDTVASTLLMVASSHPQAERADVAQQVRRDLALLTAAERGHPAGADLVAVSTLIGSVAEQSTITVTRTTQGQPRMPARPALAMLRALREALTNIERHAGVTRAELAARSHGERVIVELSDQGTGFEPNSVSPHRRGISASIVERLQAVGGQASITTTPGSGTTVRLEWPAT</sequence>
<evidence type="ECO:0000259" key="6">
    <source>
        <dbReference type="Pfam" id="PF02518"/>
    </source>
</evidence>
<evidence type="ECO:0000256" key="5">
    <source>
        <dbReference type="SAM" id="Phobius"/>
    </source>
</evidence>
<proteinExistence type="predicted"/>
<organism evidence="7 8">
    <name type="scientific">Kineosporia babensis</name>
    <dbReference type="NCBI Taxonomy" id="499548"/>
    <lineage>
        <taxon>Bacteria</taxon>
        <taxon>Bacillati</taxon>
        <taxon>Actinomycetota</taxon>
        <taxon>Actinomycetes</taxon>
        <taxon>Kineosporiales</taxon>
        <taxon>Kineosporiaceae</taxon>
        <taxon>Kineosporia</taxon>
    </lineage>
</organism>
<evidence type="ECO:0000256" key="1">
    <source>
        <dbReference type="ARBA" id="ARBA00022679"/>
    </source>
</evidence>
<accession>A0A9X1NC70</accession>
<keyword evidence="5" id="KW-1133">Transmembrane helix</keyword>
<dbReference type="EMBL" id="JAJOMB010000004">
    <property type="protein sequence ID" value="MCD5311159.1"/>
    <property type="molecule type" value="Genomic_DNA"/>
</dbReference>
<dbReference type="SUPFAM" id="SSF55874">
    <property type="entry name" value="ATPase domain of HSP90 chaperone/DNA topoisomerase II/histidine kinase"/>
    <property type="match status" value="1"/>
</dbReference>
<dbReference type="AlphaFoldDB" id="A0A9X1NC70"/>
<protein>
    <recommendedName>
        <fullName evidence="6">Histidine kinase/HSP90-like ATPase domain-containing protein</fullName>
    </recommendedName>
</protein>
<dbReference type="PANTHER" id="PTHR24421:SF61">
    <property type="entry name" value="OXYGEN SENSOR HISTIDINE KINASE NREB"/>
    <property type="match status" value="1"/>
</dbReference>
<dbReference type="GO" id="GO:0016301">
    <property type="term" value="F:kinase activity"/>
    <property type="evidence" value="ECO:0007669"/>
    <property type="project" value="UniProtKB-KW"/>
</dbReference>
<evidence type="ECO:0000256" key="3">
    <source>
        <dbReference type="ARBA" id="ARBA00023012"/>
    </source>
</evidence>
<dbReference type="InterPro" id="IPR050482">
    <property type="entry name" value="Sensor_HK_TwoCompSys"/>
</dbReference>
<feature type="transmembrane region" description="Helical" evidence="5">
    <location>
        <begin position="36"/>
        <end position="69"/>
    </location>
</feature>
<dbReference type="InterPro" id="IPR036890">
    <property type="entry name" value="HATPase_C_sf"/>
</dbReference>
<keyword evidence="2" id="KW-0418">Kinase</keyword>
<dbReference type="RefSeq" id="WP_231440337.1">
    <property type="nucleotide sequence ID" value="NZ_JAJOMB010000004.1"/>
</dbReference>
<keyword evidence="1" id="KW-0808">Transferase</keyword>
<evidence type="ECO:0000313" key="8">
    <source>
        <dbReference type="Proteomes" id="UP001138997"/>
    </source>
</evidence>
<keyword evidence="5" id="KW-0472">Membrane</keyword>
<dbReference type="PANTHER" id="PTHR24421">
    <property type="entry name" value="NITRATE/NITRITE SENSOR PROTEIN NARX-RELATED"/>
    <property type="match status" value="1"/>
</dbReference>
<comment type="caution">
    <text evidence="7">The sequence shown here is derived from an EMBL/GenBank/DDBJ whole genome shotgun (WGS) entry which is preliminary data.</text>
</comment>
<dbReference type="Pfam" id="PF02518">
    <property type="entry name" value="HATPase_c"/>
    <property type="match status" value="1"/>
</dbReference>
<dbReference type="CDD" id="cd16917">
    <property type="entry name" value="HATPase_UhpB-NarQ-NarX-like"/>
    <property type="match status" value="1"/>
</dbReference>
<evidence type="ECO:0000256" key="4">
    <source>
        <dbReference type="SAM" id="Coils"/>
    </source>
</evidence>
<feature type="coiled-coil region" evidence="4">
    <location>
        <begin position="167"/>
        <end position="201"/>
    </location>
</feature>
<name>A0A9X1NC70_9ACTN</name>
<dbReference type="Gene3D" id="3.30.565.10">
    <property type="entry name" value="Histidine kinase-like ATPase, C-terminal domain"/>
    <property type="match status" value="1"/>
</dbReference>